<evidence type="ECO:0000313" key="2">
    <source>
        <dbReference type="EMBL" id="MBF8179661.1"/>
    </source>
</evidence>
<comment type="caution">
    <text evidence="2">The sequence shown here is derived from an EMBL/GenBank/DDBJ whole genome shotgun (WGS) entry which is preliminary data.</text>
</comment>
<organism evidence="2 3">
    <name type="scientific">Herminiimonas contaminans</name>
    <dbReference type="NCBI Taxonomy" id="1111140"/>
    <lineage>
        <taxon>Bacteria</taxon>
        <taxon>Pseudomonadati</taxon>
        <taxon>Pseudomonadota</taxon>
        <taxon>Betaproteobacteria</taxon>
        <taxon>Burkholderiales</taxon>
        <taxon>Oxalobacteraceae</taxon>
        <taxon>Herminiimonas</taxon>
    </lineage>
</organism>
<evidence type="ECO:0000313" key="3">
    <source>
        <dbReference type="Proteomes" id="UP000657372"/>
    </source>
</evidence>
<evidence type="ECO:0000259" key="1">
    <source>
        <dbReference type="Pfam" id="PF10145"/>
    </source>
</evidence>
<protein>
    <submittedName>
        <fullName evidence="2">Phage tail tape measure protein</fullName>
    </submittedName>
</protein>
<dbReference type="InterPro" id="IPR010090">
    <property type="entry name" value="Phage_tape_meas"/>
</dbReference>
<reference evidence="2 3" key="1">
    <citation type="submission" date="2020-11" db="EMBL/GenBank/DDBJ databases">
        <title>WGS of Herminiimonas contaminans strain Marseille-Q4544 isolated from planarians Schmidtea mediterranea.</title>
        <authorList>
            <person name="Kangale L."/>
        </authorList>
    </citation>
    <scope>NUCLEOTIDE SEQUENCE [LARGE SCALE GENOMIC DNA]</scope>
    <source>
        <strain evidence="2 3">Marseille-Q4544</strain>
    </source>
</reference>
<sequence length="679" mass="71523">MSNEKDDIGVRIVVDYQKALKEVQQFTGTFGKEFAGLPKIVQQVGASIDALNSRVDKLGNNHGAQTVYQDFSKLPPVIEKLTTSVDRLSDGVDRMAKRSTRGLRETTDEATKLERVLSKVATGAKVAGAAVVGFQAGKMVIAPHVDRMLDYDTRLAHMANVAYAGKPVAERIAGKSELDKVILGATRAGGGTREEALDTFQKLVGSGAVSNDEAKTMLPAIMRAASASGATPEQIADIGIRSKQNFGFAATDLPHVIDMAIKSGNLGGFELKDMAKWLPAQMAEAASIGMKGEKGFAQLLALNQASITTAGSTDIAGNNVSNLLSKINSSDTQQDFKKQGINLTGSLQAAAGQGIDPITAFAKLIDTVMSKDKHYVALEAKRKTSTSTNEQADILEKQLLLAEGTAIGKVLQDRQARTAFLGFKKQGTAYKNQVDDVLANSDGTTAANFSVISTTPAFVRQQSMNDQLNAQNEVMQKLVPTLTTYWEWTSKIAREYPGLSTSIEGGKIAIGTLAAGTGAASIVMALLTKNAAAASVALGAVGAAGSLPGAGDLPGGKGKMGRLPVLAGGVGLALMLSGDSRAESTPDRDALNAQMDEDMKAKGMRRQKGWLFDSYVKDDGADADSGKVSRALQESIKFNPIEAKIQLGVAFDSMGNPQVSSVKTTGSNVRMDTGPMMTH</sequence>
<dbReference type="Pfam" id="PF10145">
    <property type="entry name" value="PhageMin_Tail"/>
    <property type="match status" value="1"/>
</dbReference>
<name>A0ABS0EXT2_9BURK</name>
<feature type="domain" description="Phage tail tape measure protein" evidence="1">
    <location>
        <begin position="191"/>
        <end position="367"/>
    </location>
</feature>
<accession>A0ABS0EXT2</accession>
<dbReference type="Proteomes" id="UP000657372">
    <property type="component" value="Unassembled WGS sequence"/>
</dbReference>
<dbReference type="RefSeq" id="WP_195876644.1">
    <property type="nucleotide sequence ID" value="NZ_JADOEL010000023.1"/>
</dbReference>
<keyword evidence="3" id="KW-1185">Reference proteome</keyword>
<proteinExistence type="predicted"/>
<gene>
    <name evidence="2" type="ORF">IXC47_18420</name>
</gene>
<dbReference type="EMBL" id="JADOEL010000023">
    <property type="protein sequence ID" value="MBF8179661.1"/>
    <property type="molecule type" value="Genomic_DNA"/>
</dbReference>